<evidence type="ECO:0000313" key="3">
    <source>
        <dbReference type="Proteomes" id="UP001162156"/>
    </source>
</evidence>
<dbReference type="Proteomes" id="UP001162156">
    <property type="component" value="Unassembled WGS sequence"/>
</dbReference>
<protein>
    <recommendedName>
        <fullName evidence="1">PiggyBac transposable element-derived protein domain-containing protein</fullName>
    </recommendedName>
</protein>
<evidence type="ECO:0000313" key="2">
    <source>
        <dbReference type="EMBL" id="KAJ8966613.1"/>
    </source>
</evidence>
<dbReference type="EMBL" id="JANEYF010000962">
    <property type="protein sequence ID" value="KAJ8966613.1"/>
    <property type="molecule type" value="Genomic_DNA"/>
</dbReference>
<dbReference type="PANTHER" id="PTHR47272">
    <property type="entry name" value="DDE_TNP_1_7 DOMAIN-CONTAINING PROTEIN"/>
    <property type="match status" value="1"/>
</dbReference>
<sequence>MITRKLIKTPYYGRHSLKQFIRGKPIRFGFKFWCLTTFNGYLIKFDTYAGAGDKTEGKTLGSNVTEKLCVNCIPKDSVVFVDNYFNSLPPLETFTNNNINCVGTIRSDRIEMAPLPELKKEKRGTHSTLHEDKTNITLTRWHDNSQVTLATNSKDENIYKTRGVCKRWSKQERASVTVEQPSVVSFYNKGMGGVDHFAQMRGLYRSRIRSKKWYWPIFRFCLNGAVVNMWFLYRYVDPDIGLVDFIRRIVLAIMSSPPLGPNTGPKPKSNSKVLGEIRYDNKDHWIDKNETQRRCAKCGKCSKFVCLKCNVGLHPDGCFRQYHTI</sequence>
<name>A0AAV8ZLT0_9CUCU</name>
<reference evidence="2" key="1">
    <citation type="journal article" date="2023" name="Insect Mol. Biol.">
        <title>Genome sequencing provides insights into the evolution of gene families encoding plant cell wall-degrading enzymes in longhorned beetles.</title>
        <authorList>
            <person name="Shin N.R."/>
            <person name="Okamura Y."/>
            <person name="Kirsch R."/>
            <person name="Pauchet Y."/>
        </authorList>
    </citation>
    <scope>NUCLEOTIDE SEQUENCE</scope>
    <source>
        <strain evidence="2">RBIC_L_NR</strain>
    </source>
</reference>
<feature type="domain" description="PiggyBac transposable element-derived protein" evidence="1">
    <location>
        <begin position="10"/>
        <end position="230"/>
    </location>
</feature>
<dbReference type="PANTHER" id="PTHR47272:SF2">
    <property type="entry name" value="PIGGYBAC TRANSPOSABLE ELEMENT-DERIVED PROTEIN 3-LIKE"/>
    <property type="match status" value="1"/>
</dbReference>
<dbReference type="AlphaFoldDB" id="A0AAV8ZLT0"/>
<keyword evidence="3" id="KW-1185">Reference proteome</keyword>
<comment type="caution">
    <text evidence="2">The sequence shown here is derived from an EMBL/GenBank/DDBJ whole genome shotgun (WGS) entry which is preliminary data.</text>
</comment>
<organism evidence="2 3">
    <name type="scientific">Rhamnusium bicolor</name>
    <dbReference type="NCBI Taxonomy" id="1586634"/>
    <lineage>
        <taxon>Eukaryota</taxon>
        <taxon>Metazoa</taxon>
        <taxon>Ecdysozoa</taxon>
        <taxon>Arthropoda</taxon>
        <taxon>Hexapoda</taxon>
        <taxon>Insecta</taxon>
        <taxon>Pterygota</taxon>
        <taxon>Neoptera</taxon>
        <taxon>Endopterygota</taxon>
        <taxon>Coleoptera</taxon>
        <taxon>Polyphaga</taxon>
        <taxon>Cucujiformia</taxon>
        <taxon>Chrysomeloidea</taxon>
        <taxon>Cerambycidae</taxon>
        <taxon>Lepturinae</taxon>
        <taxon>Rhagiini</taxon>
        <taxon>Rhamnusium</taxon>
    </lineage>
</organism>
<gene>
    <name evidence="2" type="ORF">NQ314_003421</name>
</gene>
<proteinExistence type="predicted"/>
<evidence type="ECO:0000259" key="1">
    <source>
        <dbReference type="Pfam" id="PF13843"/>
    </source>
</evidence>
<accession>A0AAV8ZLT0</accession>
<dbReference type="InterPro" id="IPR029526">
    <property type="entry name" value="PGBD"/>
</dbReference>
<dbReference type="Pfam" id="PF13843">
    <property type="entry name" value="DDE_Tnp_1_7"/>
    <property type="match status" value="1"/>
</dbReference>